<dbReference type="RefSeq" id="WP_285672846.1">
    <property type="nucleotide sequence ID" value="NZ_BSYI01000027.1"/>
</dbReference>
<dbReference type="InterPro" id="IPR002477">
    <property type="entry name" value="Peptidoglycan-bd-like"/>
</dbReference>
<accession>A0ABQ6LRR2</accession>
<protein>
    <recommendedName>
        <fullName evidence="1">Peptidoglycan binding-like domain-containing protein</fullName>
    </recommendedName>
</protein>
<dbReference type="Gene3D" id="1.10.101.10">
    <property type="entry name" value="PGBD-like superfamily/PGBD"/>
    <property type="match status" value="1"/>
</dbReference>
<dbReference type="Pfam" id="PF01471">
    <property type="entry name" value="PG_binding_1"/>
    <property type="match status" value="1"/>
</dbReference>
<evidence type="ECO:0000313" key="3">
    <source>
        <dbReference type="Proteomes" id="UP001239909"/>
    </source>
</evidence>
<gene>
    <name evidence="2" type="ORF">LNKW23_31790</name>
</gene>
<dbReference type="Proteomes" id="UP001239909">
    <property type="component" value="Unassembled WGS sequence"/>
</dbReference>
<reference evidence="2 3" key="1">
    <citation type="submission" date="2023-04" db="EMBL/GenBank/DDBJ databases">
        <title>Marinoamorphus aggregata gen. nov., sp. Nov., isolate from tissue of brittle star Ophioplocus japonicus.</title>
        <authorList>
            <person name="Kawano K."/>
            <person name="Sawayama S."/>
            <person name="Nakagawa S."/>
        </authorList>
    </citation>
    <scope>NUCLEOTIDE SEQUENCE [LARGE SCALE GENOMIC DNA]</scope>
    <source>
        <strain evidence="2 3">NKW23</strain>
    </source>
</reference>
<name>A0ABQ6LRR2_9RHOB</name>
<comment type="caution">
    <text evidence="2">The sequence shown here is derived from an EMBL/GenBank/DDBJ whole genome shotgun (WGS) entry which is preliminary data.</text>
</comment>
<dbReference type="EMBL" id="BSYI01000027">
    <property type="protein sequence ID" value="GMG83965.1"/>
    <property type="molecule type" value="Genomic_DNA"/>
</dbReference>
<evidence type="ECO:0000259" key="1">
    <source>
        <dbReference type="Pfam" id="PF01471"/>
    </source>
</evidence>
<sequence>MPALSEGSTGSPVRKLQIDLNKVLASGLKANGTFDGKTKDAVVRFQKKAGLSTSGTADTGTVKALKSHVRGLDWPHGDPAADKASISDAIEDVKRNAAAAKASFGKAEQACRAAADLLKKNGAGLATAATEAAAKWGEEVRLLEEMARHRKDFDAARKAHDLARQQEILAKARALEARLKPLADKGYASFEEMGRLATAGKAAIKGLAKLDAKKA</sequence>
<keyword evidence="3" id="KW-1185">Reference proteome</keyword>
<feature type="domain" description="Peptidoglycan binding-like" evidence="1">
    <location>
        <begin position="9"/>
        <end position="65"/>
    </location>
</feature>
<dbReference type="InterPro" id="IPR036366">
    <property type="entry name" value="PGBDSf"/>
</dbReference>
<dbReference type="InterPro" id="IPR036365">
    <property type="entry name" value="PGBD-like_sf"/>
</dbReference>
<evidence type="ECO:0000313" key="2">
    <source>
        <dbReference type="EMBL" id="GMG83965.1"/>
    </source>
</evidence>
<dbReference type="SUPFAM" id="SSF47090">
    <property type="entry name" value="PGBD-like"/>
    <property type="match status" value="1"/>
</dbReference>
<organism evidence="2 3">
    <name type="scientific">Paralimibaculum aggregatum</name>
    <dbReference type="NCBI Taxonomy" id="3036245"/>
    <lineage>
        <taxon>Bacteria</taxon>
        <taxon>Pseudomonadati</taxon>
        <taxon>Pseudomonadota</taxon>
        <taxon>Alphaproteobacteria</taxon>
        <taxon>Rhodobacterales</taxon>
        <taxon>Paracoccaceae</taxon>
        <taxon>Paralimibaculum</taxon>
    </lineage>
</organism>
<proteinExistence type="predicted"/>